<dbReference type="Proteomes" id="UP000179797">
    <property type="component" value="Unassembled WGS sequence"/>
</dbReference>
<dbReference type="InterPro" id="IPR007963">
    <property type="entry name" value="Peptidase_M61_catalytic"/>
</dbReference>
<evidence type="ECO:0000313" key="3">
    <source>
        <dbReference type="EMBL" id="OHX64926.1"/>
    </source>
</evidence>
<keyword evidence="4" id="KW-1185">Reference proteome</keyword>
<feature type="domain" description="Peptidase M61 catalytic" evidence="1">
    <location>
        <begin position="255"/>
        <end position="368"/>
    </location>
</feature>
<dbReference type="InterPro" id="IPR027268">
    <property type="entry name" value="Peptidase_M4/M1_CTD_sf"/>
</dbReference>
<dbReference type="InterPro" id="IPR040756">
    <property type="entry name" value="Peptidase_M61_N"/>
</dbReference>
<dbReference type="RefSeq" id="WP_044224584.1">
    <property type="nucleotide sequence ID" value="NZ_JRYR02000001.1"/>
</dbReference>
<dbReference type="PIRSF" id="PIRSF016493">
    <property type="entry name" value="Glycyl_aminpptds"/>
    <property type="match status" value="1"/>
</dbReference>
<dbReference type="Pfam" id="PF17899">
    <property type="entry name" value="Peptidase_M61_N"/>
    <property type="match status" value="1"/>
</dbReference>
<dbReference type="Gene3D" id="2.60.40.3650">
    <property type="match status" value="1"/>
</dbReference>
<accession>A0A1S1YV74</accession>
<protein>
    <recommendedName>
        <fullName evidence="5">Peptidase M61</fullName>
    </recommendedName>
</protein>
<dbReference type="OrthoDB" id="9778516at2"/>
<organism evidence="3 4">
    <name type="scientific">Flammeovirga pacifica</name>
    <dbReference type="NCBI Taxonomy" id="915059"/>
    <lineage>
        <taxon>Bacteria</taxon>
        <taxon>Pseudomonadati</taxon>
        <taxon>Bacteroidota</taxon>
        <taxon>Cytophagia</taxon>
        <taxon>Cytophagales</taxon>
        <taxon>Flammeovirgaceae</taxon>
        <taxon>Flammeovirga</taxon>
    </lineage>
</organism>
<feature type="domain" description="Peptidase M61 N-terminal" evidence="2">
    <location>
        <begin position="2"/>
        <end position="163"/>
    </location>
</feature>
<evidence type="ECO:0000313" key="4">
    <source>
        <dbReference type="Proteomes" id="UP000179797"/>
    </source>
</evidence>
<dbReference type="STRING" id="915059.NH26_00475"/>
<name>A0A1S1YV74_FLAPC</name>
<dbReference type="AlphaFoldDB" id="A0A1S1YV74"/>
<evidence type="ECO:0000259" key="1">
    <source>
        <dbReference type="Pfam" id="PF05299"/>
    </source>
</evidence>
<dbReference type="Gene3D" id="1.10.390.10">
    <property type="entry name" value="Neutral Protease Domain 2"/>
    <property type="match status" value="1"/>
</dbReference>
<proteinExistence type="predicted"/>
<evidence type="ECO:0000259" key="2">
    <source>
        <dbReference type="Pfam" id="PF17899"/>
    </source>
</evidence>
<gene>
    <name evidence="3" type="ORF">NH26_00475</name>
</gene>
<comment type="caution">
    <text evidence="3">The sequence shown here is derived from an EMBL/GenBank/DDBJ whole genome shotgun (WGS) entry which is preliminary data.</text>
</comment>
<dbReference type="SUPFAM" id="SSF55486">
    <property type="entry name" value="Metalloproteases ('zincins'), catalytic domain"/>
    <property type="match status" value="1"/>
</dbReference>
<dbReference type="Pfam" id="PF05299">
    <property type="entry name" value="Peptidase_M61"/>
    <property type="match status" value="1"/>
</dbReference>
<dbReference type="InterPro" id="IPR024191">
    <property type="entry name" value="Peptidase_M61"/>
</dbReference>
<dbReference type="EMBL" id="JRYR02000001">
    <property type="protein sequence ID" value="OHX64926.1"/>
    <property type="molecule type" value="Genomic_DNA"/>
</dbReference>
<sequence>MHYHISPSLHPHYLHFKITFTAQTEDTLLRLPLWRPGRYQVQNFAKNIRGISASQMEEVLKLTTVGRNTWKVIGAKKGHQIEVSFDYYAQHKDAGGTWVSNDFWLINGIGCSILPEGLEQEAITLKLDHPKDFEVATNAKLSGGEYHFAHFEDWTESPLMLGRNMHHRTFEMDTIDFTIWIHGNVSPEWDKILTDFQKFTRVQLDIFGEFPHQEFHYLILVPDFKHYHGVEHHKNTVITLGPAAEFNTVEMYNNLLGVSCHELFHVWNVKQIRPKELQPYPLFQEAYFDTGYVAEGVTTYYGDEILYRSKAFDNKQYIKELNTLLTRHFENLGRHHLSVADSSLELWVDGYEKGVPQRKTSIYVKGALSALILDAKIKKKFSGEKSLDDIMRLMWLRFGKTSIGYTSADYQKIAEEVYEASLEDYFNEVIFGTAPLEEKVMEALAEIGFSTEVTSTTSDVLQYRFGIKLDGKGIVTDCEEISNGLIEGDKVVAINGTKGDKKLLNALSKEGNKLTITFIREEKYYTKDIEKKKELYFSKIYVSKCNE</sequence>
<reference evidence="3 4" key="1">
    <citation type="journal article" date="2012" name="Int. J. Syst. Evol. Microbiol.">
        <title>Flammeovirga pacifica sp. nov., isolated from deep-sea sediment.</title>
        <authorList>
            <person name="Xu H."/>
            <person name="Fu Y."/>
            <person name="Yang N."/>
            <person name="Ding Z."/>
            <person name="Lai Q."/>
            <person name="Zeng R."/>
        </authorList>
    </citation>
    <scope>NUCLEOTIDE SEQUENCE [LARGE SCALE GENOMIC DNA]</scope>
    <source>
        <strain evidence="4">DSM 24597 / LMG 26175 / WPAGA1</strain>
    </source>
</reference>
<evidence type="ECO:0008006" key="5">
    <source>
        <dbReference type="Google" id="ProtNLM"/>
    </source>
</evidence>